<organism evidence="1 2">
    <name type="scientific">Sulfurospirillum deleyianum (strain ATCC 51133 / DSM 6946 / 5175)</name>
    <dbReference type="NCBI Taxonomy" id="525898"/>
    <lineage>
        <taxon>Bacteria</taxon>
        <taxon>Pseudomonadati</taxon>
        <taxon>Campylobacterota</taxon>
        <taxon>Epsilonproteobacteria</taxon>
        <taxon>Campylobacterales</taxon>
        <taxon>Sulfurospirillaceae</taxon>
        <taxon>Sulfurospirillum</taxon>
    </lineage>
</organism>
<dbReference type="EMBL" id="CP001816">
    <property type="protein sequence ID" value="ACZ13005.1"/>
    <property type="molecule type" value="Genomic_DNA"/>
</dbReference>
<dbReference type="Proteomes" id="UP000002222">
    <property type="component" value="Chromosome"/>
</dbReference>
<evidence type="ECO:0000313" key="1">
    <source>
        <dbReference type="EMBL" id="ACZ13005.1"/>
    </source>
</evidence>
<evidence type="ECO:0008006" key="3">
    <source>
        <dbReference type="Google" id="ProtNLM"/>
    </source>
</evidence>
<evidence type="ECO:0000313" key="2">
    <source>
        <dbReference type="Proteomes" id="UP000002222"/>
    </source>
</evidence>
<proteinExistence type="predicted"/>
<name>D1B4I5_SULD5</name>
<keyword evidence="2" id="KW-1185">Reference proteome</keyword>
<dbReference type="HOGENOM" id="CLU_189261_0_0_7"/>
<dbReference type="STRING" id="525898.Sdel_1990"/>
<reference evidence="1 2" key="2">
    <citation type="journal article" date="2010" name="Stand. Genomic Sci.">
        <title>Complete genome sequence of Sulfurospirillum deleyianum type strain (5175).</title>
        <authorList>
            <person name="Sikorski J."/>
            <person name="Lapidus A."/>
            <person name="Copeland A."/>
            <person name="Glavina Del Rio T."/>
            <person name="Nolan M."/>
            <person name="Lucas S."/>
            <person name="Chen F."/>
            <person name="Tice H."/>
            <person name="Cheng J.F."/>
            <person name="Saunders E."/>
            <person name="Bruce D."/>
            <person name="Goodwin L."/>
            <person name="Pitluck S."/>
            <person name="Ovchinnikova G."/>
            <person name="Pati A."/>
            <person name="Ivanova N."/>
            <person name="Mavromatis K."/>
            <person name="Chen A."/>
            <person name="Palaniappan K."/>
            <person name="Chain P."/>
            <person name="Land M."/>
            <person name="Hauser L."/>
            <person name="Chang Y.J."/>
            <person name="Jeffries C.D."/>
            <person name="Brettin T."/>
            <person name="Detter J.C."/>
            <person name="Han C."/>
            <person name="Rohde M."/>
            <person name="Lang E."/>
            <person name="Spring S."/>
            <person name="Goker M."/>
            <person name="Bristow J."/>
            <person name="Eisen J.A."/>
            <person name="Markowitz V."/>
            <person name="Hugenholtz P."/>
            <person name="Kyrpides N.C."/>
            <person name="Klenk H.P."/>
        </authorList>
    </citation>
    <scope>NUCLEOTIDE SEQUENCE [LARGE SCALE GENOMIC DNA]</scope>
    <source>
        <strain evidence="2">ATCC 51133 / DSM 6946 / 5175</strain>
    </source>
</reference>
<reference evidence="2" key="1">
    <citation type="submission" date="2009-11" db="EMBL/GenBank/DDBJ databases">
        <title>The complete genome of Sulfurospirillum deleyianum DSM 6946.</title>
        <authorList>
            <consortium name="US DOE Joint Genome Institute (JGI-PGF)"/>
            <person name="Lucas S."/>
            <person name="Copeland A."/>
            <person name="Lapidus A."/>
            <person name="Glavina del Rio T."/>
            <person name="Dalin E."/>
            <person name="Tice H."/>
            <person name="Bruce D."/>
            <person name="Goodwin L."/>
            <person name="Pitluck S."/>
            <person name="Kyrpides N."/>
            <person name="Mavromatis K."/>
            <person name="Ivanova N."/>
            <person name="Ovchinnikova G."/>
            <person name="Munk A.C."/>
            <person name="Lu M."/>
            <person name="Brettin T."/>
            <person name="Detter J.C."/>
            <person name="Han C."/>
            <person name="Tapia R."/>
            <person name="Larimer F."/>
            <person name="Land M."/>
            <person name="Hauser L."/>
            <person name="Markowitz V."/>
            <person name="Cheng J.F."/>
            <person name="Hugenholtz P."/>
            <person name="Woyke T."/>
            <person name="Wu D."/>
            <person name="Aumann P."/>
            <person name="Schneider S."/>
            <person name="Lang E."/>
            <person name="Spring S."/>
            <person name="Klenk H.P."/>
            <person name="Eisen J.A."/>
        </authorList>
    </citation>
    <scope>NUCLEOTIDE SEQUENCE [LARGE SCALE GENOMIC DNA]</scope>
    <source>
        <strain evidence="2">ATCC 51133 / DSM 6946 / 5175</strain>
    </source>
</reference>
<accession>D1B4I5</accession>
<sequence>MYIDGDVLELDIEMDLEEVKSLKNFVQERLNYIEEIVVLRSKNGVPTTSALFAFLLWVKHQKPSLKIDVLDAMMLDLEVFGMMYWIADE</sequence>
<gene>
    <name evidence="1" type="ordered locus">Sdel_1990</name>
</gene>
<dbReference type="OrthoDB" id="5339861at2"/>
<dbReference type="eggNOG" id="ENOG5031ATX">
    <property type="taxonomic scope" value="Bacteria"/>
</dbReference>
<dbReference type="RefSeq" id="WP_012857753.1">
    <property type="nucleotide sequence ID" value="NC_013512.1"/>
</dbReference>
<protein>
    <recommendedName>
        <fullName evidence="3">STAS domain-containing protein</fullName>
    </recommendedName>
</protein>
<dbReference type="KEGG" id="sdl:Sdel_1990"/>
<dbReference type="AlphaFoldDB" id="D1B4I5"/>